<comment type="caution">
    <text evidence="2">The sequence shown here is derived from an EMBL/GenBank/DDBJ whole genome shotgun (WGS) entry which is preliminary data.</text>
</comment>
<evidence type="ECO:0000313" key="3">
    <source>
        <dbReference type="Proteomes" id="UP001269819"/>
    </source>
</evidence>
<dbReference type="EMBL" id="JAWIIJ010000009">
    <property type="protein sequence ID" value="MDV2079880.1"/>
    <property type="molecule type" value="Genomic_DNA"/>
</dbReference>
<accession>A0ABU3W0K9</accession>
<protein>
    <submittedName>
        <fullName evidence="2">NAD(P)-binding protein</fullName>
    </submittedName>
</protein>
<sequence>MRKESSMLAGVRRIAVIGSGIAGLTLGHRLKQAGFQVTLFDKARGPGGRMASKRLEQGSLDLGAQYFTVRDPRFRRFLADHASGCLGEWTGTLRYQRPDGTLSPYHADTRYVGVPRMSAITRALSDGLALNTGTRITRIGHTPDQGWQLQDEAGASWGDYDRLILCQPPVQARDLLAASDLDDEAGVLADHLDALTPCWAVAAHFSTPLSLGYDGIQFQQGPLQWAANNSSKPGRKDAGQWWVLHGSSEWSDSHREATGAEVEAALLAAFREQTGETVQPDQVLSHRWLFARAEVSAAQGHLILAGGELAVCGDWLHGGRVEGAFLSAESLLTAWGLSG</sequence>
<dbReference type="RefSeq" id="WP_316974355.1">
    <property type="nucleotide sequence ID" value="NZ_JAWIIJ010000009.1"/>
</dbReference>
<proteinExistence type="predicted"/>
<name>A0ABU3W0K9_9GAMM</name>
<dbReference type="Pfam" id="PF01593">
    <property type="entry name" value="Amino_oxidase"/>
    <property type="match status" value="1"/>
</dbReference>
<dbReference type="Proteomes" id="UP001269819">
    <property type="component" value="Unassembled WGS sequence"/>
</dbReference>
<gene>
    <name evidence="2" type="ORF">RYS15_14415</name>
</gene>
<evidence type="ECO:0000259" key="1">
    <source>
        <dbReference type="Pfam" id="PF01593"/>
    </source>
</evidence>
<evidence type="ECO:0000313" key="2">
    <source>
        <dbReference type="EMBL" id="MDV2079880.1"/>
    </source>
</evidence>
<dbReference type="PRINTS" id="PR00419">
    <property type="entry name" value="ADXRDTASE"/>
</dbReference>
<dbReference type="SUPFAM" id="SSF51905">
    <property type="entry name" value="FAD/NAD(P)-binding domain"/>
    <property type="match status" value="1"/>
</dbReference>
<dbReference type="PANTHER" id="PTHR16128">
    <property type="entry name" value="FAD/NAD(P)-BINDING OXIDOREDUCTASE FAMILY PROTEIN"/>
    <property type="match status" value="1"/>
</dbReference>
<keyword evidence="3" id="KW-1185">Reference proteome</keyword>
<dbReference type="PANTHER" id="PTHR16128:SF5">
    <property type="entry name" value="FAD_NAD(P)-BINDING OXIDOREDUCTASE FAMILY PROTEIN"/>
    <property type="match status" value="1"/>
</dbReference>
<dbReference type="Gene3D" id="3.90.660.10">
    <property type="match status" value="1"/>
</dbReference>
<dbReference type="Pfam" id="PF13450">
    <property type="entry name" value="NAD_binding_8"/>
    <property type="match status" value="1"/>
</dbReference>
<dbReference type="Gene3D" id="3.50.50.60">
    <property type="entry name" value="FAD/NAD(P)-binding domain"/>
    <property type="match status" value="1"/>
</dbReference>
<dbReference type="InterPro" id="IPR036188">
    <property type="entry name" value="FAD/NAD-bd_sf"/>
</dbReference>
<organism evidence="2 3">
    <name type="scientific">Marinobacter xestospongiae</name>
    <dbReference type="NCBI Taxonomy" id="994319"/>
    <lineage>
        <taxon>Bacteria</taxon>
        <taxon>Pseudomonadati</taxon>
        <taxon>Pseudomonadota</taxon>
        <taxon>Gammaproteobacteria</taxon>
        <taxon>Pseudomonadales</taxon>
        <taxon>Marinobacteraceae</taxon>
        <taxon>Marinobacter</taxon>
    </lineage>
</organism>
<feature type="domain" description="Amine oxidase" evidence="1">
    <location>
        <begin position="101"/>
        <end position="329"/>
    </location>
</feature>
<dbReference type="InterPro" id="IPR002937">
    <property type="entry name" value="Amino_oxidase"/>
</dbReference>
<reference evidence="2 3" key="1">
    <citation type="submission" date="2023-10" db="EMBL/GenBank/DDBJ databases">
        <title>Characteristics and mechanism of a salt-tolerant marine origin heterotrophic nitrifying- aerobic denitrifying bacteria Marinobacter xestospongiae HN1.</title>
        <authorList>
            <person name="Qi R."/>
        </authorList>
    </citation>
    <scope>NUCLEOTIDE SEQUENCE [LARGE SCALE GENOMIC DNA]</scope>
    <source>
        <strain evidence="2 3">HN1</strain>
    </source>
</reference>